<accession>A0ABN5PIL0</accession>
<sequence>MQKLDCERLKSQKKGQCELEKAGEKAACEAGKEALKRLSRTGNLANVNGFAQATGHLRICTPKAVFDPALANLEMTLDIEGQADARIGVKWVPLDILGHAACPFQWAEYKDLKVTVPSQKVDVRSSVHYVSKNESLWIIAEVETSELKAELKPKPRDLILNSYNMNLACPLIGGFLVSNSSVVVAASEAVPELQGKFTFPGEKIKFEFEIEPRLLDIPSKEEKSKVSVENTQDAVLVEVKFMK</sequence>
<organism evidence="1 2">
    <name type="scientific">Vibrio alfacsensis</name>
    <dbReference type="NCBI Taxonomy" id="1074311"/>
    <lineage>
        <taxon>Bacteria</taxon>
        <taxon>Pseudomonadati</taxon>
        <taxon>Pseudomonadota</taxon>
        <taxon>Gammaproteobacteria</taxon>
        <taxon>Vibrionales</taxon>
        <taxon>Vibrionaceae</taxon>
        <taxon>Vibrio</taxon>
    </lineage>
</organism>
<evidence type="ECO:0000313" key="1">
    <source>
        <dbReference type="EMBL" id="AXY03074.1"/>
    </source>
</evidence>
<protein>
    <submittedName>
        <fullName evidence="1">Uncharacterized protein</fullName>
    </submittedName>
</protein>
<evidence type="ECO:0000313" key="2">
    <source>
        <dbReference type="Proteomes" id="UP000262832"/>
    </source>
</evidence>
<keyword evidence="2" id="KW-1185">Reference proteome</keyword>
<dbReference type="RefSeq" id="WP_128812972.1">
    <property type="nucleotide sequence ID" value="NZ_CP032094.1"/>
</dbReference>
<proteinExistence type="predicted"/>
<name>A0ABN5PIL0_9VIBR</name>
<reference evidence="1 2" key="1">
    <citation type="submission" date="2018-08" db="EMBL/GenBank/DDBJ databases">
        <title>Genomic taxonomy of the Vibrionaceae family.</title>
        <authorList>
            <person name="Gomez-Gil B."/>
            <person name="Tanaka M."/>
            <person name="Sawabe T."/>
            <person name="Enciso-Ibarra K."/>
        </authorList>
    </citation>
    <scope>NUCLEOTIDE SEQUENCE [LARGE SCALE GENOMIC DNA]</scope>
    <source>
        <strain evidence="1 2">CAIM 1831</strain>
    </source>
</reference>
<dbReference type="Proteomes" id="UP000262832">
    <property type="component" value="Chromosome II"/>
</dbReference>
<dbReference type="EMBL" id="CP032094">
    <property type="protein sequence ID" value="AXY03074.1"/>
    <property type="molecule type" value="Genomic_DNA"/>
</dbReference>
<gene>
    <name evidence="1" type="ORF">D1115_19315</name>
</gene>